<keyword evidence="3" id="KW-1185">Reference proteome</keyword>
<evidence type="ECO:0000256" key="1">
    <source>
        <dbReference type="SAM" id="SignalP"/>
    </source>
</evidence>
<dbReference type="STRING" id="391625.PPSIR1_34497"/>
<dbReference type="EMBL" id="ABCS01000035">
    <property type="protein sequence ID" value="EDM78135.1"/>
    <property type="molecule type" value="Genomic_DNA"/>
</dbReference>
<dbReference type="AlphaFoldDB" id="A6G7Q7"/>
<protein>
    <submittedName>
        <fullName evidence="2">Uncharacterized protein</fullName>
    </submittedName>
</protein>
<name>A6G7Q7_9BACT</name>
<gene>
    <name evidence="2" type="ORF">PPSIR1_34497</name>
</gene>
<accession>A6G7Q7</accession>
<organism evidence="2 3">
    <name type="scientific">Plesiocystis pacifica SIR-1</name>
    <dbReference type="NCBI Taxonomy" id="391625"/>
    <lineage>
        <taxon>Bacteria</taxon>
        <taxon>Pseudomonadati</taxon>
        <taxon>Myxococcota</taxon>
        <taxon>Polyangia</taxon>
        <taxon>Nannocystales</taxon>
        <taxon>Nannocystaceae</taxon>
        <taxon>Plesiocystis</taxon>
    </lineage>
</organism>
<evidence type="ECO:0000313" key="2">
    <source>
        <dbReference type="EMBL" id="EDM78135.1"/>
    </source>
</evidence>
<keyword evidence="1" id="KW-0732">Signal</keyword>
<proteinExistence type="predicted"/>
<feature type="signal peptide" evidence="1">
    <location>
        <begin position="1"/>
        <end position="28"/>
    </location>
</feature>
<comment type="caution">
    <text evidence="2">The sequence shown here is derived from an EMBL/GenBank/DDBJ whole genome shotgun (WGS) entry which is preliminary data.</text>
</comment>
<sequence>MGNGPRLRRLLGSGAALLVAALALPACGGHLHRAGDAALSEAALASNDALDFEAGFRERDEAEGALLDRELSAARAQVDADRDAALIAILEDYGGRAAWSARLGERLAELTGEGMDADMAAFIERFGQGGKDLGDFQAAFRELERARDSYLARAVALDLDVQRAPPLECPGLDDPARSPELDGEFAAFTEACDAMGQLFARLGQGEGALGTLSARLAALHRSMDARAERGREPLSAYVNARASCRAIDDEDFVAVARCLDAELDGSLMRLDDTPALEAEQAAFVGLDLDSLGEGPGDPLRLRLLDEQVQAVERVLEYEASGRFTADGDPLEKPREIERSEALDEVALALAVSGTRATVKLDGKPRRYGVRGSELALVLELLSIERDGTRTIHQLAMHRLDLDYMRVEAMLRERQALLAAQTFLLDPGCAAMSVEDALVAEPGSEGAAGQCASYLRASLIEFAKAWTVGKARARESEVRSDALHEHEMRVRSTMALATRGIWMAAAIAELHRYNASGLRPETLATVVTNLAGFAVVAAGVFR</sequence>
<dbReference type="RefSeq" id="WP_006972752.1">
    <property type="nucleotide sequence ID" value="NZ_ABCS01000035.1"/>
</dbReference>
<dbReference type="Proteomes" id="UP000005801">
    <property type="component" value="Unassembled WGS sequence"/>
</dbReference>
<evidence type="ECO:0000313" key="3">
    <source>
        <dbReference type="Proteomes" id="UP000005801"/>
    </source>
</evidence>
<feature type="chain" id="PRO_5002697170" evidence="1">
    <location>
        <begin position="29"/>
        <end position="541"/>
    </location>
</feature>
<reference evidence="2 3" key="1">
    <citation type="submission" date="2007-06" db="EMBL/GenBank/DDBJ databases">
        <authorList>
            <person name="Shimkets L."/>
            <person name="Ferriera S."/>
            <person name="Johnson J."/>
            <person name="Kravitz S."/>
            <person name="Beeson K."/>
            <person name="Sutton G."/>
            <person name="Rogers Y.-H."/>
            <person name="Friedman R."/>
            <person name="Frazier M."/>
            <person name="Venter J.C."/>
        </authorList>
    </citation>
    <scope>NUCLEOTIDE SEQUENCE [LARGE SCALE GENOMIC DNA]</scope>
    <source>
        <strain evidence="2 3">SIR-1</strain>
    </source>
</reference>